<organism evidence="1 2">
    <name type="scientific">Dallia pectoralis</name>
    <name type="common">Alaska blackfish</name>
    <dbReference type="NCBI Taxonomy" id="75939"/>
    <lineage>
        <taxon>Eukaryota</taxon>
        <taxon>Metazoa</taxon>
        <taxon>Chordata</taxon>
        <taxon>Craniata</taxon>
        <taxon>Vertebrata</taxon>
        <taxon>Euteleostomi</taxon>
        <taxon>Actinopterygii</taxon>
        <taxon>Neopterygii</taxon>
        <taxon>Teleostei</taxon>
        <taxon>Protacanthopterygii</taxon>
        <taxon>Esociformes</taxon>
        <taxon>Umbridae</taxon>
        <taxon>Dallia</taxon>
    </lineage>
</organism>
<dbReference type="EMBL" id="CM055764">
    <property type="protein sequence ID" value="KAJ7984482.1"/>
    <property type="molecule type" value="Genomic_DNA"/>
</dbReference>
<keyword evidence="2" id="KW-1185">Reference proteome</keyword>
<sequence>MQCKVLFCLYLFPLTQPVSPTEIWVRPNTSAILPCSVSIPLIDQSVLEVSWTSNTSVIASFGTRDGNHMENGVSWDTSLFVNGTFSLTLLNATFDKQGVYECHVSYNSSDLHLSNVTLGIKVPPTLSIRSALVVLDTESDLQCSAQGFSPPLIHFSWTRAGETIRLPQAVTAVERTPQGTYQAVNRVKFVPLLSDQNVTYACMVSHAALDKPLSEEFQLSFVFLPTVTLSAVPSSSRNAPLTLSCDIVGFYPEDISVSWLQNGTELPSPLPGEDGPDGTFRTRRYYTLSPKQRELVGEVECVVHQPNVTKPTRASANVAGFSPATGSLLTKPAKASVALMCISLVLVFLLCLGFSWRRSDEKQKSLNVSGIILPPRVIVGKKCRVTISLEGRRVNRVKTSWFLNDTRISDTSNSVSEKGPLLPPGGNKSYYKLHTQGPLRSTGDGSQQCLQSSVSFIPQISIHKGAVFKCQVSYVGKDKVVVERVSDKFSILATPEISEIQLEEADDNSGVVTLTTKAWRFHPDIITFRWFCQGGELSPVGSQAVSAPRPDAQGFFSAMSQCKLPRTELERGSTKVWVSVHHMALKQPITRETRGFIKRPTVSEIICSHRTPGQPLTLGCDMTGFYPPDITVTWVRLREGEVDDTEEEVIEGGEMWGPVLSGPSTYRVAATLRKRETRVEEADGGVVCRVEHCSLLEPIERRWRNIQIVAPAIPPFLTVSWTTDGVGVFSILLTGGHPNATVLWAAGGATLTPLVSNQTYATGEEGLTEMMSVCALVRSDDQPVQTKGEVQAEKRKIQNAQKTKAAVSDPNTVGIGYIDEPCEYNKNLENDTMSHTEDESEEEDNVKYKMHVNRVNAKVWPKGLERKPLRVSVEITHPALALPVHRTWTDPKEEVLSSL</sequence>
<name>A0ACC2EZF7_DALPE</name>
<dbReference type="Proteomes" id="UP001157502">
    <property type="component" value="Chromosome 37"/>
</dbReference>
<reference evidence="1" key="1">
    <citation type="submission" date="2021-05" db="EMBL/GenBank/DDBJ databases">
        <authorList>
            <person name="Pan Q."/>
            <person name="Jouanno E."/>
            <person name="Zahm M."/>
            <person name="Klopp C."/>
            <person name="Cabau C."/>
            <person name="Louis A."/>
            <person name="Berthelot C."/>
            <person name="Parey E."/>
            <person name="Roest Crollius H."/>
            <person name="Montfort J."/>
            <person name="Robinson-Rechavi M."/>
            <person name="Bouchez O."/>
            <person name="Lampietro C."/>
            <person name="Lopez Roques C."/>
            <person name="Donnadieu C."/>
            <person name="Postlethwait J."/>
            <person name="Bobe J."/>
            <person name="Dillon D."/>
            <person name="Chandos A."/>
            <person name="von Hippel F."/>
            <person name="Guiguen Y."/>
        </authorList>
    </citation>
    <scope>NUCLEOTIDE SEQUENCE</scope>
    <source>
        <strain evidence="1">YG-Jan2019</strain>
    </source>
</reference>
<evidence type="ECO:0000313" key="2">
    <source>
        <dbReference type="Proteomes" id="UP001157502"/>
    </source>
</evidence>
<gene>
    <name evidence="1" type="ORF">DPEC_G00355280</name>
</gene>
<comment type="caution">
    <text evidence="1">The sequence shown here is derived from an EMBL/GenBank/DDBJ whole genome shotgun (WGS) entry which is preliminary data.</text>
</comment>
<evidence type="ECO:0000313" key="1">
    <source>
        <dbReference type="EMBL" id="KAJ7984482.1"/>
    </source>
</evidence>
<protein>
    <submittedName>
        <fullName evidence="1">Uncharacterized protein</fullName>
    </submittedName>
</protein>
<accession>A0ACC2EZF7</accession>
<proteinExistence type="predicted"/>